<dbReference type="GO" id="GO:0004715">
    <property type="term" value="F:non-membrane spanning protein tyrosine kinase activity"/>
    <property type="evidence" value="ECO:0007669"/>
    <property type="project" value="UniProtKB-EC"/>
</dbReference>
<name>A0A9X2P332_9BACT</name>
<feature type="domain" description="AAA" evidence="11">
    <location>
        <begin position="592"/>
        <end position="725"/>
    </location>
</feature>
<evidence type="ECO:0000256" key="6">
    <source>
        <dbReference type="ARBA" id="ARBA00022840"/>
    </source>
</evidence>
<dbReference type="RefSeq" id="WP_258422738.1">
    <property type="nucleotide sequence ID" value="NZ_JANSUY010000003.1"/>
</dbReference>
<dbReference type="CDD" id="cd05387">
    <property type="entry name" value="BY-kinase"/>
    <property type="match status" value="1"/>
</dbReference>
<feature type="transmembrane region" description="Helical" evidence="10">
    <location>
        <begin position="509"/>
        <end position="530"/>
    </location>
</feature>
<evidence type="ECO:0000256" key="4">
    <source>
        <dbReference type="ARBA" id="ARBA00022741"/>
    </source>
</evidence>
<dbReference type="Proteomes" id="UP001142175">
    <property type="component" value="Unassembled WGS sequence"/>
</dbReference>
<dbReference type="EMBL" id="JANSUY010000003">
    <property type="protein sequence ID" value="MCR9014861.1"/>
    <property type="molecule type" value="Genomic_DNA"/>
</dbReference>
<dbReference type="PANTHER" id="PTHR32309">
    <property type="entry name" value="TYROSINE-PROTEIN KINASE"/>
    <property type="match status" value="1"/>
</dbReference>
<dbReference type="EC" id="2.7.10.2" evidence="2"/>
<keyword evidence="4" id="KW-0547">Nucleotide-binding</keyword>
<sequence>MIDGKIDISKFEQEAKPIDIKYYLIKYSRYWPLYATCIFIAMVLVFLFHRYSVEEYQVQGSVLIKPKNSPEVRILDRSNIFSGSNNLENDILLFTSKNLAEEALKKLHFDVSYYASTNIKEVELYDKSPIKVLVDWDVHQTEGGTVHFTMVSDTEFTLTKEDKAFFDFFNSKNNRPLDEAILNKTYKFGEVIQSDLSKFVIHQNRDMEEGDKLYFIIHNPVDVLDNYSRAVTVRPINSLGTVLQVSMVSQVVEKGRDYVNALMDSFIDYDLKEKNRISENTLRFISDQMHILEDTLKMVESSMLNFKVDNKLMDVNSEFGGVLGNIQNLEDLIQDIEFELSYYKSLQTYLGNKTKDYSDIIAPSIVGLSDGFLNGLIQSLVGVSMERRKLLAVVNENHPNVVQLDEQISKLRENIFENINNLVSNTERRKAEAQKRLKELDGEFAKLPQTESDYTKILRQFKLRENLYNYLLEKRAEAGIAKASNIPDNSVLDYARRGSLIFPKKAQNYGLALGLGFFIPLLFLLAFHYLNNRIMDQIQLKNAIRIPLLGTIGLSNKDTNMIVAEFPKAMVSESFRSLRSALFYIASEKKCKKILVTSSVSGEGKTFISLNLAAAMALSGKKTVLIGLDLRKPKIADYVGVGNKVGLSSYLVDRSTKEEIVIPTKYENLYIVPSGPIPPNPAELLLKDKMTEFLTYLEGEFDVVVMDTPPIGLVSETMDLLRFSDVNLYIIRQDYTHKKYLLMINDLYANDQIRDFYAVFNGMRAGGDIYDFGGYNYGYGYNYSYMRKNKYTGNYYEDDDSKKKPSQWLDKLIGKFRV</sequence>
<evidence type="ECO:0000256" key="7">
    <source>
        <dbReference type="ARBA" id="ARBA00023137"/>
    </source>
</evidence>
<dbReference type="InterPro" id="IPR025669">
    <property type="entry name" value="AAA_dom"/>
</dbReference>
<accession>A0A9X2P332</accession>
<comment type="catalytic activity">
    <reaction evidence="8">
        <text>L-tyrosyl-[protein] + ATP = O-phospho-L-tyrosyl-[protein] + ADP + H(+)</text>
        <dbReference type="Rhea" id="RHEA:10596"/>
        <dbReference type="Rhea" id="RHEA-COMP:10136"/>
        <dbReference type="Rhea" id="RHEA-COMP:20101"/>
        <dbReference type="ChEBI" id="CHEBI:15378"/>
        <dbReference type="ChEBI" id="CHEBI:30616"/>
        <dbReference type="ChEBI" id="CHEBI:46858"/>
        <dbReference type="ChEBI" id="CHEBI:61978"/>
        <dbReference type="ChEBI" id="CHEBI:456216"/>
        <dbReference type="EC" id="2.7.10.2"/>
    </reaction>
</comment>
<reference evidence="12" key="1">
    <citation type="submission" date="2022-08" db="EMBL/GenBank/DDBJ databases">
        <authorList>
            <person name="Zhang D."/>
        </authorList>
    </citation>
    <scope>NUCLEOTIDE SEQUENCE</scope>
    <source>
        <strain evidence="12">XJ19-11</strain>
    </source>
</reference>
<keyword evidence="5" id="KW-0418">Kinase</keyword>
<evidence type="ECO:0000256" key="10">
    <source>
        <dbReference type="SAM" id="Phobius"/>
    </source>
</evidence>
<evidence type="ECO:0000256" key="3">
    <source>
        <dbReference type="ARBA" id="ARBA00022679"/>
    </source>
</evidence>
<evidence type="ECO:0000256" key="1">
    <source>
        <dbReference type="ARBA" id="ARBA00007316"/>
    </source>
</evidence>
<keyword evidence="9" id="KW-0175">Coiled coil</keyword>
<dbReference type="InterPro" id="IPR050445">
    <property type="entry name" value="Bact_polysacc_biosynth/exp"/>
</dbReference>
<evidence type="ECO:0000313" key="12">
    <source>
        <dbReference type="EMBL" id="MCR9014861.1"/>
    </source>
</evidence>
<dbReference type="InterPro" id="IPR027417">
    <property type="entry name" value="P-loop_NTPase"/>
</dbReference>
<evidence type="ECO:0000313" key="13">
    <source>
        <dbReference type="Proteomes" id="UP001142175"/>
    </source>
</evidence>
<keyword evidence="10" id="KW-1133">Transmembrane helix</keyword>
<dbReference type="Gene3D" id="3.40.50.300">
    <property type="entry name" value="P-loop containing nucleotide triphosphate hydrolases"/>
    <property type="match status" value="1"/>
</dbReference>
<keyword evidence="13" id="KW-1185">Reference proteome</keyword>
<proteinExistence type="inferred from homology"/>
<dbReference type="NCBIfam" id="TIGR01007">
    <property type="entry name" value="eps_fam"/>
    <property type="match status" value="1"/>
</dbReference>
<gene>
    <name evidence="12" type="ORF">NU887_07405</name>
</gene>
<dbReference type="SUPFAM" id="SSF52540">
    <property type="entry name" value="P-loop containing nucleoside triphosphate hydrolases"/>
    <property type="match status" value="1"/>
</dbReference>
<comment type="similarity">
    <text evidence="1">Belongs to the CpsD/CapB family.</text>
</comment>
<feature type="coiled-coil region" evidence="9">
    <location>
        <begin position="416"/>
        <end position="443"/>
    </location>
</feature>
<evidence type="ECO:0000256" key="5">
    <source>
        <dbReference type="ARBA" id="ARBA00022777"/>
    </source>
</evidence>
<dbReference type="GO" id="GO:0005524">
    <property type="term" value="F:ATP binding"/>
    <property type="evidence" value="ECO:0007669"/>
    <property type="project" value="UniProtKB-KW"/>
</dbReference>
<evidence type="ECO:0000256" key="2">
    <source>
        <dbReference type="ARBA" id="ARBA00011903"/>
    </source>
</evidence>
<dbReference type="AlphaFoldDB" id="A0A9X2P332"/>
<dbReference type="GO" id="GO:0005886">
    <property type="term" value="C:plasma membrane"/>
    <property type="evidence" value="ECO:0007669"/>
    <property type="project" value="TreeGrafter"/>
</dbReference>
<keyword evidence="10" id="KW-0472">Membrane</keyword>
<keyword evidence="7" id="KW-0829">Tyrosine-protein kinase</keyword>
<protein>
    <recommendedName>
        <fullName evidence="2">non-specific protein-tyrosine kinase</fullName>
        <ecNumber evidence="2">2.7.10.2</ecNumber>
    </recommendedName>
</protein>
<keyword evidence="3 12" id="KW-0808">Transferase</keyword>
<organism evidence="12 13">
    <name type="scientific">Aquiflexum gelatinilyticum</name>
    <dbReference type="NCBI Taxonomy" id="2961943"/>
    <lineage>
        <taxon>Bacteria</taxon>
        <taxon>Pseudomonadati</taxon>
        <taxon>Bacteroidota</taxon>
        <taxon>Cytophagia</taxon>
        <taxon>Cytophagales</taxon>
        <taxon>Cyclobacteriaceae</taxon>
        <taxon>Aquiflexum</taxon>
    </lineage>
</organism>
<feature type="transmembrane region" description="Helical" evidence="10">
    <location>
        <begin position="31"/>
        <end position="51"/>
    </location>
</feature>
<evidence type="ECO:0000256" key="9">
    <source>
        <dbReference type="SAM" id="Coils"/>
    </source>
</evidence>
<evidence type="ECO:0000259" key="11">
    <source>
        <dbReference type="Pfam" id="PF13614"/>
    </source>
</evidence>
<keyword evidence="6" id="KW-0067">ATP-binding</keyword>
<dbReference type="Pfam" id="PF13614">
    <property type="entry name" value="AAA_31"/>
    <property type="match status" value="1"/>
</dbReference>
<dbReference type="InterPro" id="IPR005702">
    <property type="entry name" value="Wzc-like_C"/>
</dbReference>
<comment type="caution">
    <text evidence="12">The sequence shown here is derived from an EMBL/GenBank/DDBJ whole genome shotgun (WGS) entry which is preliminary data.</text>
</comment>
<keyword evidence="10" id="KW-0812">Transmembrane</keyword>
<evidence type="ECO:0000256" key="8">
    <source>
        <dbReference type="ARBA" id="ARBA00051245"/>
    </source>
</evidence>
<dbReference type="PANTHER" id="PTHR32309:SF13">
    <property type="entry name" value="FERRIC ENTEROBACTIN TRANSPORT PROTEIN FEPE"/>
    <property type="match status" value="1"/>
</dbReference>